<evidence type="ECO:0000313" key="3">
    <source>
        <dbReference type="Proteomes" id="UP001469553"/>
    </source>
</evidence>
<dbReference type="Pfam" id="PF17708">
    <property type="entry name" value="Gasdermin_C"/>
    <property type="match status" value="1"/>
</dbReference>
<dbReference type="PANTHER" id="PTHR15207:SF3">
    <property type="entry name" value="DEAFNESS, AUTOSOMAL DOMINANT 5-RELATED"/>
    <property type="match status" value="1"/>
</dbReference>
<dbReference type="EMBL" id="JAHRIP010019185">
    <property type="protein sequence ID" value="MEQ2286925.1"/>
    <property type="molecule type" value="Genomic_DNA"/>
</dbReference>
<dbReference type="Proteomes" id="UP001469553">
    <property type="component" value="Unassembled WGS sequence"/>
</dbReference>
<feature type="domain" description="Gasdermin PUB" evidence="1">
    <location>
        <begin position="2"/>
        <end position="160"/>
    </location>
</feature>
<evidence type="ECO:0000259" key="1">
    <source>
        <dbReference type="Pfam" id="PF17708"/>
    </source>
</evidence>
<dbReference type="PANTHER" id="PTHR15207">
    <property type="entry name" value="NONSYNDROMIC HEARING IMPAIRMENT PROTEIN"/>
    <property type="match status" value="1"/>
</dbReference>
<proteinExistence type="predicted"/>
<dbReference type="InterPro" id="IPR041263">
    <property type="entry name" value="Gasdermin_PUB"/>
</dbReference>
<dbReference type="InterPro" id="IPR042377">
    <property type="entry name" value="GSDME"/>
</dbReference>
<sequence>MKHHFQLLSALPASTRSSLLQHVTELMQDPAAISALQNALDRMLGKKPSLDDDDELMESQQQDIRAVFDLLEQSGAEESTRTSLLTALHLTVSALDEMSYDCLPVLKLCGNPATLQTLELLVQCASGNRETTVSSAALPGDVYARTEHLFASSGVSLRRDGDVVRAEITNEPGNQPLILCIAIKSLASLAHGC</sequence>
<protein>
    <recommendedName>
        <fullName evidence="1">Gasdermin PUB domain-containing protein</fullName>
    </recommendedName>
</protein>
<organism evidence="2 3">
    <name type="scientific">Ameca splendens</name>
    <dbReference type="NCBI Taxonomy" id="208324"/>
    <lineage>
        <taxon>Eukaryota</taxon>
        <taxon>Metazoa</taxon>
        <taxon>Chordata</taxon>
        <taxon>Craniata</taxon>
        <taxon>Vertebrata</taxon>
        <taxon>Euteleostomi</taxon>
        <taxon>Actinopterygii</taxon>
        <taxon>Neopterygii</taxon>
        <taxon>Teleostei</taxon>
        <taxon>Neoteleostei</taxon>
        <taxon>Acanthomorphata</taxon>
        <taxon>Ovalentaria</taxon>
        <taxon>Atherinomorphae</taxon>
        <taxon>Cyprinodontiformes</taxon>
        <taxon>Goodeidae</taxon>
        <taxon>Ameca</taxon>
    </lineage>
</organism>
<reference evidence="2 3" key="1">
    <citation type="submission" date="2021-06" db="EMBL/GenBank/DDBJ databases">
        <authorList>
            <person name="Palmer J.M."/>
        </authorList>
    </citation>
    <scope>NUCLEOTIDE SEQUENCE [LARGE SCALE GENOMIC DNA]</scope>
    <source>
        <strain evidence="2 3">AS_MEX2019</strain>
        <tissue evidence="2">Muscle</tissue>
    </source>
</reference>
<evidence type="ECO:0000313" key="2">
    <source>
        <dbReference type="EMBL" id="MEQ2286925.1"/>
    </source>
</evidence>
<gene>
    <name evidence="2" type="ORF">AMECASPLE_007392</name>
</gene>
<name>A0ABV0Y027_9TELE</name>
<comment type="caution">
    <text evidence="2">The sequence shown here is derived from an EMBL/GenBank/DDBJ whole genome shotgun (WGS) entry which is preliminary data.</text>
</comment>
<keyword evidence="3" id="KW-1185">Reference proteome</keyword>
<accession>A0ABV0Y027</accession>